<dbReference type="GO" id="GO:0042420">
    <property type="term" value="P:dopamine catabolic process"/>
    <property type="evidence" value="ECO:0007669"/>
    <property type="project" value="TreeGrafter"/>
</dbReference>
<feature type="signal peptide" evidence="3">
    <location>
        <begin position="1"/>
        <end position="23"/>
    </location>
</feature>
<reference evidence="7" key="1">
    <citation type="journal article" date="2020" name="PLoS Negl. Trop. Dis.">
        <title>High-quality nuclear genome for Sarcoptes scabiei-A critical resource for a neglected parasite.</title>
        <authorList>
            <person name="Korhonen P.K."/>
            <person name="Gasser R.B."/>
            <person name="Ma G."/>
            <person name="Wang T."/>
            <person name="Stroehlein A.J."/>
            <person name="Young N.D."/>
            <person name="Ang C.S."/>
            <person name="Fernando D.D."/>
            <person name="Lu H.C."/>
            <person name="Taylor S."/>
            <person name="Reynolds S.L."/>
            <person name="Mofiz E."/>
            <person name="Najaraj S.H."/>
            <person name="Gowda H."/>
            <person name="Madugundu A."/>
            <person name="Renuse S."/>
            <person name="Holt D."/>
            <person name="Pandey A."/>
            <person name="Papenfuss A.T."/>
            <person name="Fischer K."/>
        </authorList>
    </citation>
    <scope>NUCLEOTIDE SEQUENCE [LARGE SCALE GENOMIC DNA]</scope>
</reference>
<dbReference type="AlphaFoldDB" id="A0A834RBP7"/>
<keyword evidence="3" id="KW-0732">Signal</keyword>
<dbReference type="PANTHER" id="PTHR10157">
    <property type="entry name" value="DOPAMINE BETA HYDROXYLASE RELATED"/>
    <property type="match status" value="1"/>
</dbReference>
<evidence type="ECO:0000256" key="1">
    <source>
        <dbReference type="ARBA" id="ARBA00023157"/>
    </source>
</evidence>
<dbReference type="GO" id="GO:0030667">
    <property type="term" value="C:secretory granule membrane"/>
    <property type="evidence" value="ECO:0007669"/>
    <property type="project" value="TreeGrafter"/>
</dbReference>
<dbReference type="GO" id="GO:0004500">
    <property type="term" value="F:dopamine beta-monooxygenase activity"/>
    <property type="evidence" value="ECO:0007669"/>
    <property type="project" value="InterPro"/>
</dbReference>
<dbReference type="Proteomes" id="UP000070412">
    <property type="component" value="Unassembled WGS sequence"/>
</dbReference>
<dbReference type="EMBL" id="WVUK01000056">
    <property type="protein sequence ID" value="KAF7493430.1"/>
    <property type="molecule type" value="Genomic_DNA"/>
</dbReference>
<dbReference type="OrthoDB" id="565552at2759"/>
<feature type="domain" description="Copper type II ascorbate-dependent monooxygenase C-terminal" evidence="4">
    <location>
        <begin position="85"/>
        <end position="121"/>
    </location>
</feature>
<feature type="chain" id="PRO_5038259308" description="Copper type II ascorbate-dependent monooxygenase C-terminal domain-containing protein" evidence="3">
    <location>
        <begin position="24"/>
        <end position="543"/>
    </location>
</feature>
<dbReference type="InterPro" id="IPR000945">
    <property type="entry name" value="DBH-like"/>
</dbReference>
<evidence type="ECO:0000259" key="4">
    <source>
        <dbReference type="Pfam" id="PF03712"/>
    </source>
</evidence>
<dbReference type="PANTHER" id="PTHR10157:SF23">
    <property type="entry name" value="MOXD1 HOMOLOG 1"/>
    <property type="match status" value="1"/>
</dbReference>
<dbReference type="SUPFAM" id="SSF49742">
    <property type="entry name" value="PHM/PNGase F"/>
    <property type="match status" value="1"/>
</dbReference>
<dbReference type="InterPro" id="IPR008977">
    <property type="entry name" value="PHM/PNGase_F_dom_sf"/>
</dbReference>
<dbReference type="Gene3D" id="2.60.120.230">
    <property type="match status" value="1"/>
</dbReference>
<dbReference type="GO" id="GO:0042421">
    <property type="term" value="P:norepinephrine biosynthetic process"/>
    <property type="evidence" value="ECO:0007669"/>
    <property type="project" value="TreeGrafter"/>
</dbReference>
<organism evidence="5">
    <name type="scientific">Sarcoptes scabiei</name>
    <name type="common">Itch mite</name>
    <name type="synonym">Acarus scabiei</name>
    <dbReference type="NCBI Taxonomy" id="52283"/>
    <lineage>
        <taxon>Eukaryota</taxon>
        <taxon>Metazoa</taxon>
        <taxon>Ecdysozoa</taxon>
        <taxon>Arthropoda</taxon>
        <taxon>Chelicerata</taxon>
        <taxon>Arachnida</taxon>
        <taxon>Acari</taxon>
        <taxon>Acariformes</taxon>
        <taxon>Sarcoptiformes</taxon>
        <taxon>Astigmata</taxon>
        <taxon>Psoroptidia</taxon>
        <taxon>Sarcoptoidea</taxon>
        <taxon>Sarcoptidae</taxon>
        <taxon>Sarcoptinae</taxon>
        <taxon>Sarcoptes</taxon>
    </lineage>
</organism>
<evidence type="ECO:0000313" key="6">
    <source>
        <dbReference type="EnsemblMetazoa" id="KAF7493430.1"/>
    </source>
</evidence>
<evidence type="ECO:0000256" key="2">
    <source>
        <dbReference type="SAM" id="MobiDB-lite"/>
    </source>
</evidence>
<reference evidence="5" key="2">
    <citation type="submission" date="2020-01" db="EMBL/GenBank/DDBJ databases">
        <authorList>
            <person name="Korhonen P.K.K."/>
            <person name="Guangxu M.G."/>
            <person name="Wang T.W."/>
            <person name="Stroehlein A.J.S."/>
            <person name="Young N.D."/>
            <person name="Ang C.-S.A."/>
            <person name="Fernando D.W.F."/>
            <person name="Lu H.L."/>
            <person name="Taylor S.T."/>
            <person name="Ehtesham M.E.M."/>
            <person name="Najaraj S.H.N."/>
            <person name="Harsha G.H.G."/>
            <person name="Madugundu A.M."/>
            <person name="Renuse S.R."/>
            <person name="Holt D.H."/>
            <person name="Pandey A.P."/>
            <person name="Papenfuss A.P."/>
            <person name="Gasser R.B.G."/>
            <person name="Fischer K.F."/>
        </authorList>
    </citation>
    <scope>NUCLEOTIDE SEQUENCE</scope>
    <source>
        <strain evidence="5">SSS_KF_BRIS2020</strain>
    </source>
</reference>
<dbReference type="EnsemblMetazoa" id="SSS_6956s_mrna">
    <property type="protein sequence ID" value="KAF7493430.1"/>
    <property type="gene ID" value="SSS_6956"/>
</dbReference>
<dbReference type="InterPro" id="IPR024548">
    <property type="entry name" value="Cu2_monoox_C"/>
</dbReference>
<evidence type="ECO:0000256" key="3">
    <source>
        <dbReference type="SAM" id="SignalP"/>
    </source>
</evidence>
<keyword evidence="7" id="KW-1185">Reference proteome</keyword>
<accession>A0A834RBP7</accession>
<protein>
    <recommendedName>
        <fullName evidence="4">Copper type II ascorbate-dependent monooxygenase C-terminal domain-containing protein</fullName>
    </recommendedName>
</protein>
<dbReference type="Pfam" id="PF03712">
    <property type="entry name" value="Cu2_monoox_C"/>
    <property type="match status" value="1"/>
</dbReference>
<name>A0A834RBP7_SARSC</name>
<keyword evidence="1" id="KW-1015">Disulfide bond</keyword>
<dbReference type="GO" id="GO:0005615">
    <property type="term" value="C:extracellular space"/>
    <property type="evidence" value="ECO:0007669"/>
    <property type="project" value="TreeGrafter"/>
</dbReference>
<proteinExistence type="predicted"/>
<gene>
    <name evidence="5" type="ORF">SSS_6956</name>
</gene>
<evidence type="ECO:0000313" key="5">
    <source>
        <dbReference type="EMBL" id="KAF7493430.1"/>
    </source>
</evidence>
<dbReference type="InterPro" id="IPR014784">
    <property type="entry name" value="Cu2_ascorb_mOase-like_C"/>
</dbReference>
<feature type="region of interest" description="Disordered" evidence="2">
    <location>
        <begin position="384"/>
        <end position="443"/>
    </location>
</feature>
<feature type="compositionally biased region" description="Acidic residues" evidence="2">
    <location>
        <begin position="392"/>
        <end position="426"/>
    </location>
</feature>
<reference evidence="6" key="3">
    <citation type="submission" date="2022-06" db="UniProtKB">
        <authorList>
            <consortium name="EnsemblMetazoa"/>
        </authorList>
    </citation>
    <scope>IDENTIFICATION</scope>
</reference>
<sequence>MNMILTYQLLSILLFIFFIGILGKFHQDNDDDDWMHQIVLDYDNNFHVKWKFNNETETIWFNVCVLTKGWSVWAFKQWPNGGSDIGGLSTQEEMCMVFMLYYPRMKGIRTCLSGLTPETVMKLSNIYSVQSLDENDMNPIILEPSLYANMSLSHYVLEKNDWQLNSSITENELIHLIRYAPQKAQCFWRKIEGIDGIEGMNEIVELISYPRSLQSYRSKSSKYVFPIRGVLKRSKSFGNSQNSMEKSKPLMRYDRIVPSKMSQKNTRLIKKALKKNTCVSLNMTQLLQIIRILCNKVLEKPTNATVVAKACLEIHHNQQSNVKHLGEHKFRFLESLANCLRECSMKEINFVHYRRCAKMDRLYTFLMEIYINLKETYGKCLNSRNCSRSETSDDDDDDDDDDDGEDDDDDVDDDENDVNVDDENDENTNPNSGSNGPDKRKNLRSMNENTIINDLNHADSSSCQSVSRKYLEEDNPSRIKSMIFIIRDLLLNYSSHQFINASSNASQNSSISKSLLEIIELASSGWRFNQAQQIYYFPYTKLD</sequence>
<dbReference type="GO" id="GO:0006589">
    <property type="term" value="P:octopamine biosynthetic process"/>
    <property type="evidence" value="ECO:0007669"/>
    <property type="project" value="TreeGrafter"/>
</dbReference>
<evidence type="ECO:0000313" key="7">
    <source>
        <dbReference type="Proteomes" id="UP000070412"/>
    </source>
</evidence>